<dbReference type="GO" id="GO:0003676">
    <property type="term" value="F:nucleic acid binding"/>
    <property type="evidence" value="ECO:0007669"/>
    <property type="project" value="InterPro"/>
</dbReference>
<dbReference type="Gene3D" id="3.30.420.10">
    <property type="entry name" value="Ribonuclease H-like superfamily/Ribonuclease H"/>
    <property type="match status" value="1"/>
</dbReference>
<dbReference type="InterPro" id="IPR036397">
    <property type="entry name" value="RNaseH_sf"/>
</dbReference>
<dbReference type="SUPFAM" id="SSF53098">
    <property type="entry name" value="Ribonuclease H-like"/>
    <property type="match status" value="1"/>
</dbReference>
<dbReference type="EnsemblMetazoa" id="Aqu2.1.10067_001">
    <property type="protein sequence ID" value="Aqu2.1.10067_001"/>
    <property type="gene ID" value="Aqu2.1.10067"/>
</dbReference>
<dbReference type="InParanoid" id="A0A1X7T6F1"/>
<evidence type="ECO:0000259" key="1">
    <source>
        <dbReference type="PROSITE" id="PS50994"/>
    </source>
</evidence>
<dbReference type="GO" id="GO:0015074">
    <property type="term" value="P:DNA integration"/>
    <property type="evidence" value="ECO:0007669"/>
    <property type="project" value="InterPro"/>
</dbReference>
<accession>A0A1X7T6F1</accession>
<dbReference type="PANTHER" id="PTHR38681:SF1">
    <property type="entry name" value="RETROVIRUS-RELATED POL POLYPROTEIN FROM TRANSPOSON 412-LIKE PROTEIN"/>
    <property type="match status" value="1"/>
</dbReference>
<name>A0A1X7T6F1_AMPQE</name>
<dbReference type="AlphaFoldDB" id="A0A1X7T6F1"/>
<dbReference type="InterPro" id="IPR012337">
    <property type="entry name" value="RNaseH-like_sf"/>
</dbReference>
<proteinExistence type="predicted"/>
<dbReference type="PROSITE" id="PS50994">
    <property type="entry name" value="INTEGRASE"/>
    <property type="match status" value="1"/>
</dbReference>
<feature type="domain" description="Integrase catalytic" evidence="1">
    <location>
        <begin position="1"/>
        <end position="142"/>
    </location>
</feature>
<dbReference type="PANTHER" id="PTHR38681">
    <property type="entry name" value="RETROVIRUS-RELATED POL POLYPROTEIN FROM TRANSPOSON 412-LIKE PROTEIN-RELATED"/>
    <property type="match status" value="1"/>
</dbReference>
<dbReference type="InterPro" id="IPR001584">
    <property type="entry name" value="Integrase_cat-core"/>
</dbReference>
<reference evidence="2" key="1">
    <citation type="submission" date="2017-05" db="UniProtKB">
        <authorList>
            <consortium name="EnsemblMetazoa"/>
        </authorList>
    </citation>
    <scope>IDENTIFICATION</scope>
</reference>
<sequence>MMDRFTRWPEVVPLSDCTATSVALAFISHHFWVARFGVSTSITTDQGCQFGSSLWSQLMQVLGSHHIRTTAYHSNANGIVERLHRQLKAAIKCLQSHDWLSGLPWMLLGIRTALKEDIGCTTAELVYGSTLRIPGEFISPYTEPVPDPLSYAIQLRAAMQAVKAVPPRPHTRLSHVDKTLKDCSHVFVPS</sequence>
<dbReference type="OrthoDB" id="422540at2759"/>
<organism evidence="2">
    <name type="scientific">Amphimedon queenslandica</name>
    <name type="common">Sponge</name>
    <dbReference type="NCBI Taxonomy" id="400682"/>
    <lineage>
        <taxon>Eukaryota</taxon>
        <taxon>Metazoa</taxon>
        <taxon>Porifera</taxon>
        <taxon>Demospongiae</taxon>
        <taxon>Heteroscleromorpha</taxon>
        <taxon>Haplosclerida</taxon>
        <taxon>Niphatidae</taxon>
        <taxon>Amphimedon</taxon>
    </lineage>
</organism>
<evidence type="ECO:0000313" key="2">
    <source>
        <dbReference type="EnsemblMetazoa" id="Aqu2.1.10067_001"/>
    </source>
</evidence>
<protein>
    <recommendedName>
        <fullName evidence="1">Integrase catalytic domain-containing protein</fullName>
    </recommendedName>
</protein>